<keyword evidence="5" id="KW-1185">Reference proteome</keyword>
<dbReference type="InterPro" id="IPR007921">
    <property type="entry name" value="CHAP_dom"/>
</dbReference>
<dbReference type="InterPro" id="IPR028994">
    <property type="entry name" value="Integrin_alpha_N"/>
</dbReference>
<feature type="domain" description="Peptidase C51" evidence="3">
    <location>
        <begin position="45"/>
        <end position="182"/>
    </location>
</feature>
<dbReference type="InterPro" id="IPR038765">
    <property type="entry name" value="Papain-like_cys_pep_sf"/>
</dbReference>
<dbReference type="PROSITE" id="PS50911">
    <property type="entry name" value="CHAP"/>
    <property type="match status" value="1"/>
</dbReference>
<dbReference type="Pfam" id="PF13517">
    <property type="entry name" value="FG-GAP_3"/>
    <property type="match status" value="1"/>
</dbReference>
<dbReference type="Pfam" id="PF05257">
    <property type="entry name" value="CHAP"/>
    <property type="match status" value="1"/>
</dbReference>
<comment type="caution">
    <text evidence="4">The sequence shown here is derived from an EMBL/GenBank/DDBJ whole genome shotgun (WGS) entry which is preliminary data.</text>
</comment>
<proteinExistence type="predicted"/>
<dbReference type="SUPFAM" id="SSF54001">
    <property type="entry name" value="Cysteine proteinases"/>
    <property type="match status" value="1"/>
</dbReference>
<dbReference type="Proteomes" id="UP001595699">
    <property type="component" value="Unassembled WGS sequence"/>
</dbReference>
<gene>
    <name evidence="4" type="ORF">ACFOUW_08070</name>
</gene>
<evidence type="ECO:0000313" key="4">
    <source>
        <dbReference type="EMBL" id="MFC3760792.1"/>
    </source>
</evidence>
<dbReference type="PANTHER" id="PTHR44103">
    <property type="entry name" value="PROPROTEIN CONVERTASE P"/>
    <property type="match status" value="1"/>
</dbReference>
<sequence>MHARSRPTRSWFLLLALGLVLTFALQTVGAAPAQAATRAGIVATANAEVGASQANGRCEKYGPCQSSAWCAYFTTWIWKTAGVSPYPTTPTARATGLWAQSRGLWKARPSGSKGDPQPGDIIQWGTPAQVQGGHVGIVTAVHSNGTITTVEGNVGDAVVRRTINPITDTQGNDNLHVAGYITPPNVGPANLAAESSNGDRYDELFGIDPSGVMWSYPGLAAGGFGSRDRVGPGWGDYSRIGVGDSNGDGYADLWAIGPNGSIHYWHNNAAGGFNSLVEEGNGWGAIDYFSLVDVNGDNKVDILGRDGTTMWYYPGLGRAKFGSRDEVGPGWTTYPRHFGGDADGDGDGDIWATDTGGGLWFWKGTGQGTFASKIDAGGGWTGFNRIGVLDANGDSRADILAVRLSDYTLWQYNGLGNGKFAKAEPAGVGWKGYGIATF</sequence>
<dbReference type="Gene3D" id="3.90.1720.10">
    <property type="entry name" value="endopeptidase domain like (from Nostoc punctiforme)"/>
    <property type="match status" value="1"/>
</dbReference>
<evidence type="ECO:0000313" key="5">
    <source>
        <dbReference type="Proteomes" id="UP001595699"/>
    </source>
</evidence>
<dbReference type="SUPFAM" id="SSF69318">
    <property type="entry name" value="Integrin alpha N-terminal domain"/>
    <property type="match status" value="1"/>
</dbReference>
<dbReference type="InterPro" id="IPR013517">
    <property type="entry name" value="FG-GAP"/>
</dbReference>
<dbReference type="PANTHER" id="PTHR44103:SF1">
    <property type="entry name" value="PROPROTEIN CONVERTASE P"/>
    <property type="match status" value="1"/>
</dbReference>
<evidence type="ECO:0000256" key="2">
    <source>
        <dbReference type="SAM" id="SignalP"/>
    </source>
</evidence>
<dbReference type="EMBL" id="JBHRZH010000006">
    <property type="protein sequence ID" value="MFC3760792.1"/>
    <property type="molecule type" value="Genomic_DNA"/>
</dbReference>
<protein>
    <submittedName>
        <fullName evidence="4">FG-GAP-like repeat-containing protein</fullName>
    </submittedName>
</protein>
<evidence type="ECO:0000256" key="1">
    <source>
        <dbReference type="ARBA" id="ARBA00022729"/>
    </source>
</evidence>
<accession>A0ABV7Y7K0</accession>
<name>A0ABV7Y7K0_9ACTN</name>
<feature type="signal peptide" evidence="2">
    <location>
        <begin position="1"/>
        <end position="30"/>
    </location>
</feature>
<evidence type="ECO:0000259" key="3">
    <source>
        <dbReference type="PROSITE" id="PS50911"/>
    </source>
</evidence>
<feature type="chain" id="PRO_5046516573" evidence="2">
    <location>
        <begin position="31"/>
        <end position="438"/>
    </location>
</feature>
<organism evidence="4 5">
    <name type="scientific">Tenggerimyces flavus</name>
    <dbReference type="NCBI Taxonomy" id="1708749"/>
    <lineage>
        <taxon>Bacteria</taxon>
        <taxon>Bacillati</taxon>
        <taxon>Actinomycetota</taxon>
        <taxon>Actinomycetes</taxon>
        <taxon>Propionibacteriales</taxon>
        <taxon>Nocardioidaceae</taxon>
        <taxon>Tenggerimyces</taxon>
    </lineage>
</organism>
<reference evidence="5" key="1">
    <citation type="journal article" date="2019" name="Int. J. Syst. Evol. Microbiol.">
        <title>The Global Catalogue of Microorganisms (GCM) 10K type strain sequencing project: providing services to taxonomists for standard genome sequencing and annotation.</title>
        <authorList>
            <consortium name="The Broad Institute Genomics Platform"/>
            <consortium name="The Broad Institute Genome Sequencing Center for Infectious Disease"/>
            <person name="Wu L."/>
            <person name="Ma J."/>
        </authorList>
    </citation>
    <scope>NUCLEOTIDE SEQUENCE [LARGE SCALE GENOMIC DNA]</scope>
    <source>
        <strain evidence="5">CGMCC 4.7241</strain>
    </source>
</reference>
<keyword evidence="1 2" id="KW-0732">Signal</keyword>
<dbReference type="RefSeq" id="WP_205117040.1">
    <property type="nucleotide sequence ID" value="NZ_JAFBCM010000001.1"/>
</dbReference>